<dbReference type="Pfam" id="PF00083">
    <property type="entry name" value="Sugar_tr"/>
    <property type="match status" value="1"/>
</dbReference>
<evidence type="ECO:0000256" key="7">
    <source>
        <dbReference type="ARBA" id="ARBA00022989"/>
    </source>
</evidence>
<feature type="transmembrane region" description="Helical" evidence="9">
    <location>
        <begin position="243"/>
        <end position="261"/>
    </location>
</feature>
<feature type="transmembrane region" description="Helical" evidence="9">
    <location>
        <begin position="94"/>
        <end position="112"/>
    </location>
</feature>
<protein>
    <submittedName>
        <fullName evidence="11">MFS transporter</fullName>
    </submittedName>
</protein>
<evidence type="ECO:0000256" key="1">
    <source>
        <dbReference type="ARBA" id="ARBA00004651"/>
    </source>
</evidence>
<dbReference type="EMBL" id="JARJLM010000017">
    <property type="protein sequence ID" value="MDF3831578.1"/>
    <property type="molecule type" value="Genomic_DNA"/>
</dbReference>
<keyword evidence="12" id="KW-1185">Reference proteome</keyword>
<evidence type="ECO:0000256" key="3">
    <source>
        <dbReference type="ARBA" id="ARBA00022448"/>
    </source>
</evidence>
<feature type="domain" description="Major facilitator superfamily (MFS) profile" evidence="10">
    <location>
        <begin position="22"/>
        <end position="429"/>
    </location>
</feature>
<evidence type="ECO:0000313" key="12">
    <source>
        <dbReference type="Proteomes" id="UP001216674"/>
    </source>
</evidence>
<organism evidence="11 12">
    <name type="scientific">Cupriavidus basilensis</name>
    <dbReference type="NCBI Taxonomy" id="68895"/>
    <lineage>
        <taxon>Bacteria</taxon>
        <taxon>Pseudomonadati</taxon>
        <taxon>Pseudomonadota</taxon>
        <taxon>Betaproteobacteria</taxon>
        <taxon>Burkholderiales</taxon>
        <taxon>Burkholderiaceae</taxon>
        <taxon>Cupriavidus</taxon>
    </lineage>
</organism>
<accession>A0ABT6AG49</accession>
<dbReference type="InterPro" id="IPR036259">
    <property type="entry name" value="MFS_trans_sf"/>
</dbReference>
<dbReference type="InterPro" id="IPR051084">
    <property type="entry name" value="H+-coupled_symporters"/>
</dbReference>
<dbReference type="PROSITE" id="PS50850">
    <property type="entry name" value="MFS"/>
    <property type="match status" value="1"/>
</dbReference>
<keyword evidence="5 9" id="KW-0812">Transmembrane</keyword>
<keyword evidence="3" id="KW-0813">Transport</keyword>
<evidence type="ECO:0000256" key="9">
    <source>
        <dbReference type="SAM" id="Phobius"/>
    </source>
</evidence>
<evidence type="ECO:0000256" key="4">
    <source>
        <dbReference type="ARBA" id="ARBA00022475"/>
    </source>
</evidence>
<comment type="caution">
    <text evidence="11">The sequence shown here is derived from an EMBL/GenBank/DDBJ whole genome shotgun (WGS) entry which is preliminary data.</text>
</comment>
<evidence type="ECO:0000313" key="11">
    <source>
        <dbReference type="EMBL" id="MDF3831578.1"/>
    </source>
</evidence>
<dbReference type="InterPro" id="IPR005828">
    <property type="entry name" value="MFS_sugar_transport-like"/>
</dbReference>
<feature type="transmembrane region" description="Helical" evidence="9">
    <location>
        <begin position="118"/>
        <end position="138"/>
    </location>
</feature>
<name>A0ABT6AG49_9BURK</name>
<dbReference type="PROSITE" id="PS00217">
    <property type="entry name" value="SUGAR_TRANSPORT_2"/>
    <property type="match status" value="1"/>
</dbReference>
<feature type="transmembrane region" description="Helical" evidence="9">
    <location>
        <begin position="61"/>
        <end position="82"/>
    </location>
</feature>
<dbReference type="SUPFAM" id="SSF103473">
    <property type="entry name" value="MFS general substrate transporter"/>
    <property type="match status" value="1"/>
</dbReference>
<comment type="similarity">
    <text evidence="2">Belongs to the major facilitator superfamily. Metabolite:H+ Symporter (MHS) family (TC 2.A.1.6) family.</text>
</comment>
<feature type="transmembrane region" description="Helical" evidence="9">
    <location>
        <begin position="159"/>
        <end position="182"/>
    </location>
</feature>
<proteinExistence type="inferred from homology"/>
<sequence length="429" mass="45906">MTNLSATIDHAEGHEIRSFWKPITASLVGNTLEWFDLSVYAYFALTISHVFFPAANPTLSLFLAFATFGISFLIRPLGAAVIGSYADTHGRKKALSLSIILMVAGTLMIAVMPNYAAIGVLAPIGILLARLIQGFSAGGEFGSSTAFMMEHSPKSTRTFVASLQFASQGFGVVLASIFGYVLTSNLTEQQMLDWGWRTPFIFGLLLGPVGYLIRRTVDESPDFKESEPGNKPLREVVVSQKTLLLIAMGTLVVSTASNFIIKYMPSYAATTLHIPQSSGFLATLTGGLLLTFVTPIVGYLAGKINRVKIMLSAALVYAVAIFPAFMWLNKTATTTSLLVVVGLMALIKAVYFAPLAGFMADVFPVRTRVTGMSLSYNLGVTIFGGFAPVIATGLISLTGSHLAPSYYLIFAAVLSIAALIAANRKLGLH</sequence>
<keyword evidence="7 9" id="KW-1133">Transmembrane helix</keyword>
<feature type="transmembrane region" description="Helical" evidence="9">
    <location>
        <begin position="309"/>
        <end position="328"/>
    </location>
</feature>
<keyword evidence="6" id="KW-0769">Symport</keyword>
<evidence type="ECO:0000256" key="2">
    <source>
        <dbReference type="ARBA" id="ARBA00008240"/>
    </source>
</evidence>
<dbReference type="RefSeq" id="WP_017227458.1">
    <property type="nucleotide sequence ID" value="NZ_JARJLM010000017.1"/>
</dbReference>
<feature type="transmembrane region" description="Helical" evidence="9">
    <location>
        <begin position="194"/>
        <end position="213"/>
    </location>
</feature>
<dbReference type="PANTHER" id="PTHR43528">
    <property type="entry name" value="ALPHA-KETOGLUTARATE PERMEASE"/>
    <property type="match status" value="1"/>
</dbReference>
<dbReference type="Gene3D" id="1.20.1250.20">
    <property type="entry name" value="MFS general substrate transporter like domains"/>
    <property type="match status" value="2"/>
</dbReference>
<evidence type="ECO:0000256" key="8">
    <source>
        <dbReference type="ARBA" id="ARBA00023136"/>
    </source>
</evidence>
<evidence type="ECO:0000256" key="6">
    <source>
        <dbReference type="ARBA" id="ARBA00022847"/>
    </source>
</evidence>
<evidence type="ECO:0000259" key="10">
    <source>
        <dbReference type="PROSITE" id="PS50850"/>
    </source>
</evidence>
<dbReference type="Pfam" id="PF07690">
    <property type="entry name" value="MFS_1"/>
    <property type="match status" value="1"/>
</dbReference>
<dbReference type="InterPro" id="IPR011701">
    <property type="entry name" value="MFS"/>
</dbReference>
<feature type="transmembrane region" description="Helical" evidence="9">
    <location>
        <begin position="374"/>
        <end position="397"/>
    </location>
</feature>
<feature type="transmembrane region" description="Helical" evidence="9">
    <location>
        <begin position="281"/>
        <end position="302"/>
    </location>
</feature>
<evidence type="ECO:0000256" key="5">
    <source>
        <dbReference type="ARBA" id="ARBA00022692"/>
    </source>
</evidence>
<reference evidence="11 12" key="1">
    <citation type="submission" date="2023-03" db="EMBL/GenBank/DDBJ databases">
        <title>Draft assemblies of triclosan tolerant bacteria isolated from returned activated sludge.</title>
        <authorList>
            <person name="Van Hamelsveld S."/>
        </authorList>
    </citation>
    <scope>NUCLEOTIDE SEQUENCE [LARGE SCALE GENOMIC DNA]</scope>
    <source>
        <strain evidence="11 12">GW210010_S58</strain>
    </source>
</reference>
<gene>
    <name evidence="11" type="ORF">P3W85_01180</name>
</gene>
<dbReference type="InterPro" id="IPR005829">
    <property type="entry name" value="Sugar_transporter_CS"/>
</dbReference>
<dbReference type="PANTHER" id="PTHR43528:SF3">
    <property type="entry name" value="CITRATE-PROTON SYMPORTER"/>
    <property type="match status" value="1"/>
</dbReference>
<keyword evidence="4" id="KW-1003">Cell membrane</keyword>
<keyword evidence="8 9" id="KW-0472">Membrane</keyword>
<dbReference type="Proteomes" id="UP001216674">
    <property type="component" value="Unassembled WGS sequence"/>
</dbReference>
<dbReference type="InterPro" id="IPR020846">
    <property type="entry name" value="MFS_dom"/>
</dbReference>
<feature type="transmembrane region" description="Helical" evidence="9">
    <location>
        <begin position="403"/>
        <end position="422"/>
    </location>
</feature>
<feature type="transmembrane region" description="Helical" evidence="9">
    <location>
        <begin position="334"/>
        <end position="353"/>
    </location>
</feature>
<comment type="subcellular location">
    <subcellularLocation>
        <location evidence="1">Cell membrane</location>
        <topology evidence="1">Multi-pass membrane protein</topology>
    </subcellularLocation>
</comment>